<feature type="transmembrane region" description="Helical" evidence="1">
    <location>
        <begin position="101"/>
        <end position="119"/>
    </location>
</feature>
<feature type="domain" description="EamA" evidence="2">
    <location>
        <begin position="7"/>
        <end position="142"/>
    </location>
</feature>
<dbReference type="EMBL" id="BPEU01000011">
    <property type="protein sequence ID" value="GIU40196.1"/>
    <property type="molecule type" value="Genomic_DNA"/>
</dbReference>
<evidence type="ECO:0000256" key="1">
    <source>
        <dbReference type="SAM" id="Phobius"/>
    </source>
</evidence>
<dbReference type="Proteomes" id="UP000773469">
    <property type="component" value="Unassembled WGS sequence"/>
</dbReference>
<feature type="transmembrane region" description="Helical" evidence="1">
    <location>
        <begin position="272"/>
        <end position="290"/>
    </location>
</feature>
<evidence type="ECO:0000313" key="5">
    <source>
        <dbReference type="Proteomes" id="UP000095230"/>
    </source>
</evidence>
<dbReference type="Pfam" id="PF00892">
    <property type="entry name" value="EamA"/>
    <property type="match status" value="2"/>
</dbReference>
<dbReference type="PANTHER" id="PTHR22911:SF137">
    <property type="entry name" value="SOLUTE CARRIER FAMILY 35 MEMBER G2-RELATED"/>
    <property type="match status" value="1"/>
</dbReference>
<feature type="transmembrane region" description="Helical" evidence="1">
    <location>
        <begin position="215"/>
        <end position="236"/>
    </location>
</feature>
<dbReference type="GO" id="GO:0016020">
    <property type="term" value="C:membrane"/>
    <property type="evidence" value="ECO:0007669"/>
    <property type="project" value="InterPro"/>
</dbReference>
<organism evidence="4 5">
    <name type="scientific">Shewanella colwelliana</name>
    <name type="common">Alteromonas colwelliana</name>
    <dbReference type="NCBI Taxonomy" id="23"/>
    <lineage>
        <taxon>Bacteria</taxon>
        <taxon>Pseudomonadati</taxon>
        <taxon>Pseudomonadota</taxon>
        <taxon>Gammaproteobacteria</taxon>
        <taxon>Alteromonadales</taxon>
        <taxon>Shewanellaceae</taxon>
        <taxon>Shewanella</taxon>
    </lineage>
</organism>
<reference evidence="3 6" key="2">
    <citation type="submission" date="2021-05" db="EMBL/GenBank/DDBJ databases">
        <title>Molecular characterization for Shewanella algae harboring chromosomal blaOXA-55-like strains isolated from clinical and environment sample.</title>
        <authorList>
            <person name="Ohama Y."/>
            <person name="Aoki K."/>
            <person name="Harada S."/>
            <person name="Moriya K."/>
            <person name="Ishii Y."/>
            <person name="Tateda K."/>
        </authorList>
    </citation>
    <scope>NUCLEOTIDE SEQUENCE [LARGE SCALE GENOMIC DNA]</scope>
    <source>
        <strain evidence="3 6">MBTL60-118</strain>
    </source>
</reference>
<name>A0A1E5ISE0_SHECO</name>
<keyword evidence="6" id="KW-1185">Reference proteome</keyword>
<dbReference type="RefSeq" id="WP_028763231.1">
    <property type="nucleotide sequence ID" value="NZ_BPEU01000011.1"/>
</dbReference>
<evidence type="ECO:0000259" key="2">
    <source>
        <dbReference type="Pfam" id="PF00892"/>
    </source>
</evidence>
<evidence type="ECO:0000313" key="4">
    <source>
        <dbReference type="EMBL" id="OEG73479.1"/>
    </source>
</evidence>
<feature type="transmembrane region" description="Helical" evidence="1">
    <location>
        <begin position="248"/>
        <end position="266"/>
    </location>
</feature>
<proteinExistence type="predicted"/>
<dbReference type="PANTHER" id="PTHR22911">
    <property type="entry name" value="ACYL-MALONYL CONDENSING ENZYME-RELATED"/>
    <property type="match status" value="1"/>
</dbReference>
<feature type="transmembrane region" description="Helical" evidence="1">
    <location>
        <begin position="128"/>
        <end position="148"/>
    </location>
</feature>
<reference evidence="4 5" key="1">
    <citation type="submission" date="2016-07" db="EMBL/GenBank/DDBJ databases">
        <title>Whole-genome of two Shewanella species isolated from a digestive organ of sea cucumber Apostichopus japonicus Selenka 1867.</title>
        <authorList>
            <person name="Hong H.-H."/>
            <person name="Choi H."/>
            <person name="Cheon S."/>
            <person name="Oh J.-S."/>
            <person name="Lee H.-G."/>
            <person name="Park C."/>
        </authorList>
    </citation>
    <scope>NUCLEOTIDE SEQUENCE [LARGE SCALE GENOMIC DNA]</scope>
    <source>
        <strain evidence="4 5">CSB03KR</strain>
    </source>
</reference>
<dbReference type="InterPro" id="IPR037185">
    <property type="entry name" value="EmrE-like"/>
</dbReference>
<dbReference type="EMBL" id="MCBT01000041">
    <property type="protein sequence ID" value="OEG73479.1"/>
    <property type="molecule type" value="Genomic_DNA"/>
</dbReference>
<feature type="transmembrane region" description="Helical" evidence="1">
    <location>
        <begin position="186"/>
        <end position="203"/>
    </location>
</feature>
<dbReference type="OrthoDB" id="5729944at2"/>
<feature type="transmembrane region" description="Helical" evidence="1">
    <location>
        <begin position="35"/>
        <end position="56"/>
    </location>
</feature>
<gene>
    <name evidence="4" type="ORF">BEL05_17990</name>
    <name evidence="3" type="ORF">TUM3794_17470</name>
</gene>
<evidence type="ECO:0000313" key="6">
    <source>
        <dbReference type="Proteomes" id="UP000773469"/>
    </source>
</evidence>
<protein>
    <submittedName>
        <fullName evidence="3">Membrane protein</fullName>
    </submittedName>
</protein>
<dbReference type="STRING" id="23.BEL05_17990"/>
<comment type="caution">
    <text evidence="4">The sequence shown here is derived from an EMBL/GenBank/DDBJ whole genome shotgun (WGS) entry which is preliminary data.</text>
</comment>
<dbReference type="SUPFAM" id="SSF103481">
    <property type="entry name" value="Multidrug resistance efflux transporter EmrE"/>
    <property type="match status" value="2"/>
</dbReference>
<feature type="transmembrane region" description="Helical" evidence="1">
    <location>
        <begin position="7"/>
        <end position="29"/>
    </location>
</feature>
<feature type="transmembrane region" description="Helical" evidence="1">
    <location>
        <begin position="77"/>
        <end position="95"/>
    </location>
</feature>
<keyword evidence="1" id="KW-0472">Membrane</keyword>
<accession>A0A1E5ISE0</accession>
<keyword evidence="1" id="KW-0812">Transmembrane</keyword>
<feature type="domain" description="EamA" evidence="2">
    <location>
        <begin position="156"/>
        <end position="286"/>
    </location>
</feature>
<dbReference type="Proteomes" id="UP000095230">
    <property type="component" value="Unassembled WGS sequence"/>
</dbReference>
<sequence length="306" mass="33742">MKSSNQAYIYALVAILLWSTVATAFKIALSHFSPLQLVFVAVSTSIVALGLVLLFMGKLALIKQQFLARPWFYLQTGLLNPFLYYLVLFKAYALLPAQQALSLNYTWAILLPLLSVPLLKQKLRKSDITAALIAYLGVFVIATNGHITDVAFDSRTGVILALTSTLLWSLYWIVNTKDKGDPVVSLLLSFIVGLPFITVTLLLTESMPVWDSKAFAAGVYVGLFEMGVTFVLWLIALKKADRTASMSTLVFITPVLSIGFIAWILQETITRSTFIGLGLILTALALQQLLPQLNRLRTKPAISPEL</sequence>
<evidence type="ECO:0000313" key="3">
    <source>
        <dbReference type="EMBL" id="GIU40196.1"/>
    </source>
</evidence>
<dbReference type="InterPro" id="IPR000620">
    <property type="entry name" value="EamA_dom"/>
</dbReference>
<keyword evidence="1" id="KW-1133">Transmembrane helix</keyword>
<feature type="transmembrane region" description="Helical" evidence="1">
    <location>
        <begin position="154"/>
        <end position="174"/>
    </location>
</feature>
<dbReference type="AlphaFoldDB" id="A0A1E5ISE0"/>